<evidence type="ECO:0000313" key="1">
    <source>
        <dbReference type="EMBL" id="MBT2990747.1"/>
    </source>
</evidence>
<accession>A0A944MG09</accession>
<dbReference type="Proteomes" id="UP000770889">
    <property type="component" value="Unassembled WGS sequence"/>
</dbReference>
<gene>
    <name evidence="1" type="ORF">KME65_17460</name>
</gene>
<dbReference type="AlphaFoldDB" id="A0A944MG09"/>
<dbReference type="PROSITE" id="PS51257">
    <property type="entry name" value="PROKAR_LIPOPROTEIN"/>
    <property type="match status" value="1"/>
</dbReference>
<protein>
    <submittedName>
        <fullName evidence="1">Uncharacterized protein</fullName>
    </submittedName>
</protein>
<comment type="caution">
    <text evidence="1">The sequence shown here is derived from an EMBL/GenBank/DDBJ whole genome shotgun (WGS) entry which is preliminary data.</text>
</comment>
<sequence>MISSKTWILVLSGMIAVAVIASCGMESSSTANGFNQKTWKAMYGSLEFDNPRAKMVMDLKENHLKPGMPQSQVEALLGKADRILNNRHLYRLGMGKFSVDYSFLALIYDDMGTLRQIASTRS</sequence>
<name>A0A944MG09_9GAMM</name>
<organism evidence="1 2">
    <name type="scientific">Candidatus Thiodiazotropha taylori</name>
    <dbReference type="NCBI Taxonomy" id="2792791"/>
    <lineage>
        <taxon>Bacteria</taxon>
        <taxon>Pseudomonadati</taxon>
        <taxon>Pseudomonadota</taxon>
        <taxon>Gammaproteobacteria</taxon>
        <taxon>Chromatiales</taxon>
        <taxon>Sedimenticolaceae</taxon>
        <taxon>Candidatus Thiodiazotropha</taxon>
    </lineage>
</organism>
<reference evidence="1 2" key="1">
    <citation type="submission" date="2021-05" db="EMBL/GenBank/DDBJ databases">
        <title>Genetic and Functional Diversity in Clade A Lucinid endosymbionts from the Bahamas.</title>
        <authorList>
            <person name="Giani N.M."/>
            <person name="Engel A.S."/>
            <person name="Campbell B.J."/>
        </authorList>
    </citation>
    <scope>NUCLEOTIDE SEQUENCE [LARGE SCALE GENOMIC DNA]</scope>
    <source>
        <strain evidence="1">LUC16012Gg_MoonRockCtena</strain>
    </source>
</reference>
<evidence type="ECO:0000313" key="2">
    <source>
        <dbReference type="Proteomes" id="UP000770889"/>
    </source>
</evidence>
<proteinExistence type="predicted"/>
<dbReference type="EMBL" id="JAHHGM010000020">
    <property type="protein sequence ID" value="MBT2990747.1"/>
    <property type="molecule type" value="Genomic_DNA"/>
</dbReference>